<feature type="domain" description="AMMECR1" evidence="2">
    <location>
        <begin position="46"/>
        <end position="241"/>
    </location>
</feature>
<dbReference type="Proteomes" id="UP000192578">
    <property type="component" value="Unassembled WGS sequence"/>
</dbReference>
<dbReference type="PROSITE" id="PS51112">
    <property type="entry name" value="AMMECR1"/>
    <property type="match status" value="1"/>
</dbReference>
<proteinExistence type="predicted"/>
<dbReference type="EMBL" id="MTYJ01000054">
    <property type="protein sequence ID" value="OQV17966.1"/>
    <property type="molecule type" value="Genomic_DNA"/>
</dbReference>
<dbReference type="InterPro" id="IPR002733">
    <property type="entry name" value="AMMECR1_domain"/>
</dbReference>
<feature type="region of interest" description="Disordered" evidence="1">
    <location>
        <begin position="1"/>
        <end position="40"/>
    </location>
</feature>
<gene>
    <name evidence="3" type="ORF">BV898_07909</name>
</gene>
<dbReference type="PANTHER" id="PTHR13016">
    <property type="entry name" value="AMMECR1 HOMOLOG"/>
    <property type="match status" value="1"/>
</dbReference>
<name>A0A1W0WRZ5_HYPEX</name>
<dbReference type="OrthoDB" id="24630at2759"/>
<dbReference type="SUPFAM" id="SSF143447">
    <property type="entry name" value="AMMECR1-like"/>
    <property type="match status" value="1"/>
</dbReference>
<dbReference type="NCBIfam" id="TIGR00296">
    <property type="entry name" value="TIGR00296 family protein"/>
    <property type="match status" value="1"/>
</dbReference>
<dbReference type="InterPro" id="IPR023473">
    <property type="entry name" value="AMMECR1"/>
</dbReference>
<dbReference type="AlphaFoldDB" id="A0A1W0WRZ5"/>
<evidence type="ECO:0000256" key="1">
    <source>
        <dbReference type="SAM" id="MobiDB-lite"/>
    </source>
</evidence>
<evidence type="ECO:0000259" key="2">
    <source>
        <dbReference type="PROSITE" id="PS51112"/>
    </source>
</evidence>
<dbReference type="Gene3D" id="3.30.700.20">
    <property type="entry name" value="Hypothetical protein ph0010, domain 1"/>
    <property type="match status" value="1"/>
</dbReference>
<protein>
    <submittedName>
        <fullName evidence="3">AMME syndrome candidate gene 1-like protein</fullName>
    </submittedName>
</protein>
<reference evidence="4" key="1">
    <citation type="submission" date="2017-01" db="EMBL/GenBank/DDBJ databases">
        <title>Comparative genomics of anhydrobiosis in the tardigrade Hypsibius dujardini.</title>
        <authorList>
            <person name="Yoshida Y."/>
            <person name="Koutsovoulos G."/>
            <person name="Laetsch D."/>
            <person name="Stevens L."/>
            <person name="Kumar S."/>
            <person name="Horikawa D."/>
            <person name="Ishino K."/>
            <person name="Komine S."/>
            <person name="Tomita M."/>
            <person name="Blaxter M."/>
            <person name="Arakawa K."/>
        </authorList>
    </citation>
    <scope>NUCLEOTIDE SEQUENCE [LARGE SCALE GENOMIC DNA]</scope>
    <source>
        <strain evidence="4">Z151</strain>
    </source>
</reference>
<evidence type="ECO:0000313" key="3">
    <source>
        <dbReference type="EMBL" id="OQV17966.1"/>
    </source>
</evidence>
<dbReference type="FunFam" id="3.30.700.20:FF:000001">
    <property type="entry name" value="AMME syndrome candidate gene 1"/>
    <property type="match status" value="1"/>
</dbReference>
<accession>A0A1W0WRZ5</accession>
<sequence length="247" mass="27859">MAGVCCGSSSKRTKLNKMNQDESESSSSKDGHSSKHTTTNLALIKPRSERLIVCHDMCYFCFDVLFAHLHRHDPPETPNTFPNDAYPLFVTWKSGRDHRLRGCIGTFSSLNLHHGLREYAITSAVQDSRFSPITKDELPKLTVAVSILTNFEPATDYLDWEVGVHGIRIEFSGDKGGKKSATYLPEVAHEQGWDHVETIDSLMRKAGHRGQITLDIRKTIRLVRYRSEKLAVAFNDYAQVRRIKVGA</sequence>
<dbReference type="Pfam" id="PF01871">
    <property type="entry name" value="AMMECR1"/>
    <property type="match status" value="1"/>
</dbReference>
<dbReference type="PANTHER" id="PTHR13016:SF0">
    <property type="entry name" value="AMME SYNDROME CANDIDATE GENE 1 PROTEIN"/>
    <property type="match status" value="1"/>
</dbReference>
<comment type="caution">
    <text evidence="3">The sequence shown here is derived from an EMBL/GenBank/DDBJ whole genome shotgun (WGS) entry which is preliminary data.</text>
</comment>
<evidence type="ECO:0000313" key="4">
    <source>
        <dbReference type="Proteomes" id="UP000192578"/>
    </source>
</evidence>
<keyword evidence="4" id="KW-1185">Reference proteome</keyword>
<organism evidence="3 4">
    <name type="scientific">Hypsibius exemplaris</name>
    <name type="common">Freshwater tardigrade</name>
    <dbReference type="NCBI Taxonomy" id="2072580"/>
    <lineage>
        <taxon>Eukaryota</taxon>
        <taxon>Metazoa</taxon>
        <taxon>Ecdysozoa</taxon>
        <taxon>Tardigrada</taxon>
        <taxon>Eutardigrada</taxon>
        <taxon>Parachela</taxon>
        <taxon>Hypsibioidea</taxon>
        <taxon>Hypsibiidae</taxon>
        <taxon>Hypsibius</taxon>
    </lineage>
</organism>
<dbReference type="InterPro" id="IPR027485">
    <property type="entry name" value="AMMECR1_N"/>
</dbReference>
<dbReference type="InterPro" id="IPR036071">
    <property type="entry name" value="AMMECR1_dom_sf"/>
</dbReference>